<evidence type="ECO:0000313" key="2">
    <source>
        <dbReference type="Proteomes" id="UP000515156"/>
    </source>
</evidence>
<feature type="transmembrane region" description="Helical" evidence="1">
    <location>
        <begin position="6"/>
        <end position="25"/>
    </location>
</feature>
<dbReference type="RefSeq" id="XP_030046092.1">
    <property type="nucleotide sequence ID" value="XM_030190232.1"/>
</dbReference>
<dbReference type="RefSeq" id="XP_030046090.1">
    <property type="nucleotide sequence ID" value="XM_030190230.1"/>
</dbReference>
<accession>A0A6P7WY59</accession>
<gene>
    <name evidence="3 4 5" type="primary">PIGBOS1</name>
</gene>
<organism evidence="2 4">
    <name type="scientific">Microcaecilia unicolor</name>
    <dbReference type="NCBI Taxonomy" id="1415580"/>
    <lineage>
        <taxon>Eukaryota</taxon>
        <taxon>Metazoa</taxon>
        <taxon>Chordata</taxon>
        <taxon>Craniata</taxon>
        <taxon>Vertebrata</taxon>
        <taxon>Euteleostomi</taxon>
        <taxon>Amphibia</taxon>
        <taxon>Gymnophiona</taxon>
        <taxon>Siphonopidae</taxon>
        <taxon>Microcaecilia</taxon>
    </lineage>
</organism>
<keyword evidence="1" id="KW-0812">Transmembrane</keyword>
<dbReference type="RefSeq" id="XP_030046091.1">
    <property type="nucleotide sequence ID" value="XM_030190231.1"/>
</dbReference>
<dbReference type="Proteomes" id="UP000515156">
    <property type="component" value="Chromosome 1"/>
</dbReference>
<evidence type="ECO:0000256" key="1">
    <source>
        <dbReference type="SAM" id="Phobius"/>
    </source>
</evidence>
<evidence type="ECO:0000313" key="3">
    <source>
        <dbReference type="RefSeq" id="XP_030046090.1"/>
    </source>
</evidence>
<keyword evidence="2" id="KW-1185">Reference proteome</keyword>
<sequence>MHGRFSIPQILLATLLGIAGGLYIYKPIYEQYYWDQKKLKATLATAEEAEKKND</sequence>
<evidence type="ECO:0000313" key="4">
    <source>
        <dbReference type="RefSeq" id="XP_030046091.1"/>
    </source>
</evidence>
<dbReference type="InterPro" id="IPR057394">
    <property type="entry name" value="PIGBOS1"/>
</dbReference>
<evidence type="ECO:0000313" key="5">
    <source>
        <dbReference type="RefSeq" id="XP_030046092.1"/>
    </source>
</evidence>
<reference evidence="3 4" key="1">
    <citation type="submission" date="2025-04" db="UniProtKB">
        <authorList>
            <consortium name="RefSeq"/>
        </authorList>
    </citation>
    <scope>IDENTIFICATION</scope>
</reference>
<dbReference type="AlphaFoldDB" id="A0A6P7WY59"/>
<dbReference type="GeneID" id="115460473"/>
<dbReference type="KEGG" id="muo:115460473"/>
<name>A0A6P7WY59_9AMPH</name>
<keyword evidence="1" id="KW-0472">Membrane</keyword>
<dbReference type="Pfam" id="PF23670">
    <property type="entry name" value="PIGBOS1"/>
    <property type="match status" value="1"/>
</dbReference>
<keyword evidence="1" id="KW-1133">Transmembrane helix</keyword>
<protein>
    <submittedName>
        <fullName evidence="3 4">Protein PIGBOS1</fullName>
    </submittedName>
</protein>
<dbReference type="CTD" id="101928527"/>
<proteinExistence type="predicted"/>